<proteinExistence type="predicted"/>
<evidence type="ECO:0000313" key="5">
    <source>
        <dbReference type="Proteomes" id="UP000070252"/>
    </source>
</evidence>
<organism evidence="4 6">
    <name type="scientific">Paenibacillus jilunlii</name>
    <dbReference type="NCBI Taxonomy" id="682956"/>
    <lineage>
        <taxon>Bacteria</taxon>
        <taxon>Bacillati</taxon>
        <taxon>Bacillota</taxon>
        <taxon>Bacilli</taxon>
        <taxon>Bacillales</taxon>
        <taxon>Paenibacillaceae</taxon>
        <taxon>Paenibacillus</taxon>
    </lineage>
</organism>
<evidence type="ECO:0000313" key="6">
    <source>
        <dbReference type="Proteomes" id="UP000182783"/>
    </source>
</evidence>
<dbReference type="OrthoDB" id="2621999at2"/>
<dbReference type="RefSeq" id="WP_062524120.1">
    <property type="nucleotide sequence ID" value="NZ_CP048429.1"/>
</dbReference>
<sequence length="167" mass="18006">MSNNVKRITAFAAALLLCLAPAAAFAENAAGSTPTAAPGSAVRGEQNHRHPHPPGIDKGFRAGGGHFIINETSKLLEIDRHELIRSLRSGTTLYALAKEKKGWTEEQYIQKLSEAAVMKLETSIKDGRLTQSEADQLKAGLPALLKLGISRMNDFQKSNTETPARTS</sequence>
<protein>
    <submittedName>
        <fullName evidence="4">Uncharacterized protein</fullName>
    </submittedName>
</protein>
<keyword evidence="2" id="KW-0732">Signal</keyword>
<feature type="chain" id="PRO_5039662164" evidence="2">
    <location>
        <begin position="27"/>
        <end position="167"/>
    </location>
</feature>
<evidence type="ECO:0000256" key="1">
    <source>
        <dbReference type="SAM" id="MobiDB-lite"/>
    </source>
</evidence>
<dbReference type="AlphaFoldDB" id="A0A1G9H3P7"/>
<feature type="signal peptide" evidence="2">
    <location>
        <begin position="1"/>
        <end position="26"/>
    </location>
</feature>
<accession>A0A1G9H3P7</accession>
<dbReference type="Proteomes" id="UP000070252">
    <property type="component" value="Unassembled WGS sequence"/>
</dbReference>
<name>A0A1G9H3P7_9BACL</name>
<dbReference type="EMBL" id="FNGM01000001">
    <property type="protein sequence ID" value="SDL07133.1"/>
    <property type="molecule type" value="Genomic_DNA"/>
</dbReference>
<dbReference type="EMBL" id="LIPY01000116">
    <property type="protein sequence ID" value="KWX74000.1"/>
    <property type="molecule type" value="Genomic_DNA"/>
</dbReference>
<evidence type="ECO:0000313" key="3">
    <source>
        <dbReference type="EMBL" id="KWX74000.1"/>
    </source>
</evidence>
<reference evidence="3 5" key="1">
    <citation type="submission" date="2015-08" db="EMBL/GenBank/DDBJ databases">
        <title>Genome of Paenibacillus jilunlii.</title>
        <authorList>
            <person name="Sant'Anna F.H."/>
            <person name="Ambrosini A."/>
            <person name="Souza R."/>
            <person name="Bach E."/>
            <person name="Fernandes G."/>
            <person name="Balsanelli E."/>
            <person name="Baura V.A."/>
            <person name="Pedrosa F.O."/>
            <person name="Souza E.M."/>
            <person name="Passaglia L."/>
        </authorList>
    </citation>
    <scope>NUCLEOTIDE SEQUENCE [LARGE SCALE GENOMIC DNA]</scope>
    <source>
        <strain evidence="3 5">DSM 23019</strain>
    </source>
</reference>
<keyword evidence="5" id="KW-1185">Reference proteome</keyword>
<evidence type="ECO:0000313" key="4">
    <source>
        <dbReference type="EMBL" id="SDL07133.1"/>
    </source>
</evidence>
<evidence type="ECO:0000256" key="2">
    <source>
        <dbReference type="SAM" id="SignalP"/>
    </source>
</evidence>
<reference evidence="4 6" key="2">
    <citation type="submission" date="2016-10" db="EMBL/GenBank/DDBJ databases">
        <authorList>
            <person name="de Groot N.N."/>
        </authorList>
    </citation>
    <scope>NUCLEOTIDE SEQUENCE [LARGE SCALE GENOMIC DNA]</scope>
    <source>
        <strain evidence="4 6">CGMCC 1.10239</strain>
    </source>
</reference>
<feature type="region of interest" description="Disordered" evidence="1">
    <location>
        <begin position="30"/>
        <end position="57"/>
    </location>
</feature>
<dbReference type="Proteomes" id="UP000182783">
    <property type="component" value="Unassembled WGS sequence"/>
</dbReference>
<gene>
    <name evidence="3" type="ORF">AML91_17355</name>
    <name evidence="4" type="ORF">SAMN05216191_101674</name>
</gene>